<dbReference type="InterPro" id="IPR001661">
    <property type="entry name" value="Glyco_hydro_37"/>
</dbReference>
<dbReference type="AlphaFoldDB" id="A0AAD6V5R7"/>
<dbReference type="InterPro" id="IPR008928">
    <property type="entry name" value="6-hairpin_glycosidase_sf"/>
</dbReference>
<name>A0AAD6V5R7_9AGAR</name>
<organism evidence="5 6">
    <name type="scientific">Mycena pura</name>
    <dbReference type="NCBI Taxonomy" id="153505"/>
    <lineage>
        <taxon>Eukaryota</taxon>
        <taxon>Fungi</taxon>
        <taxon>Dikarya</taxon>
        <taxon>Basidiomycota</taxon>
        <taxon>Agaricomycotina</taxon>
        <taxon>Agaricomycetes</taxon>
        <taxon>Agaricomycetidae</taxon>
        <taxon>Agaricales</taxon>
        <taxon>Marasmiineae</taxon>
        <taxon>Mycenaceae</taxon>
        <taxon>Mycena</taxon>
    </lineage>
</organism>
<keyword evidence="6" id="KW-1185">Reference proteome</keyword>
<dbReference type="EMBL" id="JARJCW010000062">
    <property type="protein sequence ID" value="KAJ7200622.1"/>
    <property type="molecule type" value="Genomic_DNA"/>
</dbReference>
<dbReference type="InterPro" id="IPR012341">
    <property type="entry name" value="6hp_glycosidase-like_sf"/>
</dbReference>
<evidence type="ECO:0000256" key="1">
    <source>
        <dbReference type="ARBA" id="ARBA00005615"/>
    </source>
</evidence>
<evidence type="ECO:0000313" key="6">
    <source>
        <dbReference type="Proteomes" id="UP001219525"/>
    </source>
</evidence>
<dbReference type="GO" id="GO:0005993">
    <property type="term" value="P:trehalose catabolic process"/>
    <property type="evidence" value="ECO:0007669"/>
    <property type="project" value="TreeGrafter"/>
</dbReference>
<sequence>MLADFGQLPGNASLTEGQVVTFFDTDYAGKGQELEAVPLPGVQADPPFLVNVTDPLLNVFSKTVHGFWTQLVRGTSASTLCNGVKCKSTLIPLNYMFIVPGGRFREQYYWDSFWIVDGLLDSQLFSIANDTLQNIMNELGRFSFTPNGGRIYCAPPCRSARLH</sequence>
<evidence type="ECO:0000256" key="4">
    <source>
        <dbReference type="ARBA" id="ARBA00031637"/>
    </source>
</evidence>
<proteinExistence type="inferred from homology"/>
<keyword evidence="5" id="KW-0378">Hydrolase</keyword>
<dbReference type="Pfam" id="PF01204">
    <property type="entry name" value="Trehalase"/>
    <property type="match status" value="1"/>
</dbReference>
<dbReference type="GO" id="GO:0004555">
    <property type="term" value="F:alpha,alpha-trehalase activity"/>
    <property type="evidence" value="ECO:0007669"/>
    <property type="project" value="UniProtKB-EC"/>
</dbReference>
<evidence type="ECO:0000256" key="3">
    <source>
        <dbReference type="ARBA" id="ARBA00030473"/>
    </source>
</evidence>
<comment type="similarity">
    <text evidence="1">Belongs to the glycosyl hydrolase 37 family.</text>
</comment>
<reference evidence="5" key="1">
    <citation type="submission" date="2023-03" db="EMBL/GenBank/DDBJ databases">
        <title>Massive genome expansion in bonnet fungi (Mycena s.s.) driven by repeated elements and novel gene families across ecological guilds.</title>
        <authorList>
            <consortium name="Lawrence Berkeley National Laboratory"/>
            <person name="Harder C.B."/>
            <person name="Miyauchi S."/>
            <person name="Viragh M."/>
            <person name="Kuo A."/>
            <person name="Thoen E."/>
            <person name="Andreopoulos B."/>
            <person name="Lu D."/>
            <person name="Skrede I."/>
            <person name="Drula E."/>
            <person name="Henrissat B."/>
            <person name="Morin E."/>
            <person name="Kohler A."/>
            <person name="Barry K."/>
            <person name="LaButti K."/>
            <person name="Morin E."/>
            <person name="Salamov A."/>
            <person name="Lipzen A."/>
            <person name="Mereny Z."/>
            <person name="Hegedus B."/>
            <person name="Baldrian P."/>
            <person name="Stursova M."/>
            <person name="Weitz H."/>
            <person name="Taylor A."/>
            <person name="Grigoriev I.V."/>
            <person name="Nagy L.G."/>
            <person name="Martin F."/>
            <person name="Kauserud H."/>
        </authorList>
    </citation>
    <scope>NUCLEOTIDE SEQUENCE</scope>
    <source>
        <strain evidence="5">9144</strain>
    </source>
</reference>
<comment type="caution">
    <text evidence="5">The sequence shown here is derived from an EMBL/GenBank/DDBJ whole genome shotgun (WGS) entry which is preliminary data.</text>
</comment>
<dbReference type="EC" id="3.2.1.28" evidence="2"/>
<dbReference type="PANTHER" id="PTHR23403">
    <property type="entry name" value="TREHALASE"/>
    <property type="match status" value="1"/>
</dbReference>
<accession>A0AAD6V5R7</accession>
<gene>
    <name evidence="5" type="ORF">GGX14DRAFT_371991</name>
</gene>
<dbReference type="SUPFAM" id="SSF48208">
    <property type="entry name" value="Six-hairpin glycosidases"/>
    <property type="match status" value="1"/>
</dbReference>
<dbReference type="Gene3D" id="1.50.10.10">
    <property type="match status" value="1"/>
</dbReference>
<dbReference type="PANTHER" id="PTHR23403:SF1">
    <property type="entry name" value="TREHALASE"/>
    <property type="match status" value="1"/>
</dbReference>
<protein>
    <recommendedName>
        <fullName evidence="2">alpha,alpha-trehalase</fullName>
        <ecNumber evidence="2">3.2.1.28</ecNumber>
    </recommendedName>
    <alternativeName>
        <fullName evidence="3">Alpha,alpha-trehalase</fullName>
    </alternativeName>
    <alternativeName>
        <fullName evidence="4">Alpha,alpha-trehalose glucohydrolase</fullName>
    </alternativeName>
</protein>
<evidence type="ECO:0000256" key="2">
    <source>
        <dbReference type="ARBA" id="ARBA00012757"/>
    </source>
</evidence>
<dbReference type="Proteomes" id="UP001219525">
    <property type="component" value="Unassembled WGS sequence"/>
</dbReference>
<evidence type="ECO:0000313" key="5">
    <source>
        <dbReference type="EMBL" id="KAJ7200622.1"/>
    </source>
</evidence>